<proteinExistence type="predicted"/>
<dbReference type="OrthoDB" id="408152at2759"/>
<dbReference type="Pfam" id="PF17784">
    <property type="entry name" value="Sulfotransfer_4"/>
    <property type="match status" value="1"/>
</dbReference>
<keyword evidence="1" id="KW-0472">Membrane</keyword>
<protein>
    <recommendedName>
        <fullName evidence="4">Nad dependent epimerase dehydratase</fullName>
    </recommendedName>
</protein>
<comment type="caution">
    <text evidence="2">The sequence shown here is derived from an EMBL/GenBank/DDBJ whole genome shotgun (WGS) entry which is preliminary data.</text>
</comment>
<dbReference type="InterPro" id="IPR040632">
    <property type="entry name" value="Sulfotransfer_4"/>
</dbReference>
<reference evidence="3" key="1">
    <citation type="journal article" date="2013" name="New Phytol.">
        <title>Comparative genomic and transcriptomic analyses reveal the hemibiotrophic stage shift of Colletotrichum fungi.</title>
        <authorList>
            <person name="Gan P."/>
            <person name="Ikeda K."/>
            <person name="Irieda H."/>
            <person name="Narusaka M."/>
            <person name="O'Connell R.J."/>
            <person name="Narusaka Y."/>
            <person name="Takano Y."/>
            <person name="Kubo Y."/>
            <person name="Shirasu K."/>
        </authorList>
    </citation>
    <scope>NUCLEOTIDE SEQUENCE [LARGE SCALE GENOMIC DNA]</scope>
    <source>
        <strain evidence="3">104-T / ATCC 96160 / CBS 514.97 / LARS 414 / MAFF 240422</strain>
    </source>
</reference>
<name>A0A484FJS7_COLOR</name>
<feature type="transmembrane region" description="Helical" evidence="1">
    <location>
        <begin position="283"/>
        <end position="300"/>
    </location>
</feature>
<dbReference type="InterPro" id="IPR027417">
    <property type="entry name" value="P-loop_NTPase"/>
</dbReference>
<dbReference type="EMBL" id="AMCV02000026">
    <property type="protein sequence ID" value="TDZ17885.1"/>
    <property type="molecule type" value="Genomic_DNA"/>
</dbReference>
<keyword evidence="1" id="KW-1133">Transmembrane helix</keyword>
<dbReference type="PANTHER" id="PTHR36978:SF3">
    <property type="entry name" value="P-LOOP CONTAINING NUCLEOSIDE TRIPHOSPHATE HYDROLASE PROTEIN"/>
    <property type="match status" value="1"/>
</dbReference>
<gene>
    <name evidence="2" type="ORF">Cob_v009143</name>
</gene>
<evidence type="ECO:0000313" key="2">
    <source>
        <dbReference type="EMBL" id="TDZ17885.1"/>
    </source>
</evidence>
<dbReference type="SUPFAM" id="SSF52540">
    <property type="entry name" value="P-loop containing nucleoside triphosphate hydrolases"/>
    <property type="match status" value="1"/>
</dbReference>
<dbReference type="Gene3D" id="3.40.50.300">
    <property type="entry name" value="P-loop containing nucleotide triphosphate hydrolases"/>
    <property type="match status" value="1"/>
</dbReference>
<evidence type="ECO:0008006" key="4">
    <source>
        <dbReference type="Google" id="ProtNLM"/>
    </source>
</evidence>
<accession>A0A484FJS7</accession>
<reference evidence="3" key="2">
    <citation type="journal article" date="2019" name="Mol. Plant Microbe Interact.">
        <title>Genome sequence resources for four phytopathogenic fungi from the Colletotrichum orbiculare species complex.</title>
        <authorList>
            <person name="Gan P."/>
            <person name="Tsushima A."/>
            <person name="Narusaka M."/>
            <person name="Narusaka Y."/>
            <person name="Takano Y."/>
            <person name="Kubo Y."/>
            <person name="Shirasu K."/>
        </authorList>
    </citation>
    <scope>GENOME REANNOTATION</scope>
    <source>
        <strain evidence="3">104-T / ATCC 96160 / CBS 514.97 / LARS 414 / MAFF 240422</strain>
    </source>
</reference>
<dbReference type="AlphaFoldDB" id="A0A484FJS7"/>
<dbReference type="PANTHER" id="PTHR36978">
    <property type="entry name" value="P-LOOP CONTAINING NUCLEOTIDE TRIPHOSPHATE HYDROLASE"/>
    <property type="match status" value="1"/>
</dbReference>
<sequence>MYDPARSSSTCHSQNIMCPYDSLPRHGTPLTFLRHTSKMGQKASMPEPGTKLQVIGAGLPRTGTASLSRALEILLDGPVYHGGTQITRGPESEILSWIDALEHTPIESPTDEDVVLDTLRRHLADGYAATNDVPGMLFTEELLRMHPGAVVICTVRDPDAWVASVEKTGQASLQAFLSFALFWLPTMRWFPRYIDRLPKGRWGELFPHEGPVPDRQVWDRHQKWLRRVVPADQLLFFDVKDGWGPLCTALDKPVPGVPFPRINDGDAMEAFAKEQILRGLGRWAMVLGSIGAVVVGWWWMR</sequence>
<evidence type="ECO:0000256" key="1">
    <source>
        <dbReference type="SAM" id="Phobius"/>
    </source>
</evidence>
<keyword evidence="3" id="KW-1185">Reference proteome</keyword>
<evidence type="ECO:0000313" key="3">
    <source>
        <dbReference type="Proteomes" id="UP000014480"/>
    </source>
</evidence>
<dbReference type="STRING" id="1213857.A0A484FJS7"/>
<organism evidence="2 3">
    <name type="scientific">Colletotrichum orbiculare (strain 104-T / ATCC 96160 / CBS 514.97 / LARS 414 / MAFF 240422)</name>
    <name type="common">Cucumber anthracnose fungus</name>
    <name type="synonym">Colletotrichum lagenarium</name>
    <dbReference type="NCBI Taxonomy" id="1213857"/>
    <lineage>
        <taxon>Eukaryota</taxon>
        <taxon>Fungi</taxon>
        <taxon>Dikarya</taxon>
        <taxon>Ascomycota</taxon>
        <taxon>Pezizomycotina</taxon>
        <taxon>Sordariomycetes</taxon>
        <taxon>Hypocreomycetidae</taxon>
        <taxon>Glomerellales</taxon>
        <taxon>Glomerellaceae</taxon>
        <taxon>Colletotrichum</taxon>
        <taxon>Colletotrichum orbiculare species complex</taxon>
    </lineage>
</organism>
<dbReference type="Proteomes" id="UP000014480">
    <property type="component" value="Unassembled WGS sequence"/>
</dbReference>
<keyword evidence="1" id="KW-0812">Transmembrane</keyword>